<reference evidence="2 3" key="1">
    <citation type="journal article" date="2018" name="Biotechnol. Adv.">
        <title>Improved genomic resources and new bioinformatic workflow for the carcinogenic parasite Clonorchis sinensis: Biotechnological implications.</title>
        <authorList>
            <person name="Wang D."/>
            <person name="Korhonen P.K."/>
            <person name="Gasser R.B."/>
            <person name="Young N.D."/>
        </authorList>
    </citation>
    <scope>NUCLEOTIDE SEQUENCE [LARGE SCALE GENOMIC DNA]</scope>
    <source>
        <strain evidence="2">Cs-k2</strain>
    </source>
</reference>
<accession>A0A8T1M897</accession>
<dbReference type="EMBL" id="NIRI02000056">
    <property type="protein sequence ID" value="KAG5445209.1"/>
    <property type="molecule type" value="Genomic_DNA"/>
</dbReference>
<dbReference type="AlphaFoldDB" id="A0A8T1M897"/>
<feature type="compositionally biased region" description="Low complexity" evidence="1">
    <location>
        <begin position="52"/>
        <end position="66"/>
    </location>
</feature>
<proteinExistence type="predicted"/>
<feature type="region of interest" description="Disordered" evidence="1">
    <location>
        <begin position="49"/>
        <end position="81"/>
    </location>
</feature>
<evidence type="ECO:0000256" key="1">
    <source>
        <dbReference type="SAM" id="MobiDB-lite"/>
    </source>
</evidence>
<reference evidence="2 3" key="2">
    <citation type="journal article" date="2021" name="Genomics">
        <title>High-quality reference genome for Clonorchis sinensis.</title>
        <authorList>
            <person name="Young N.D."/>
            <person name="Stroehlein A.J."/>
            <person name="Kinkar L."/>
            <person name="Wang T."/>
            <person name="Sohn W.M."/>
            <person name="Chang B.C.H."/>
            <person name="Kaur P."/>
            <person name="Weisz D."/>
            <person name="Dudchenko O."/>
            <person name="Aiden E.L."/>
            <person name="Korhonen P.K."/>
            <person name="Gasser R.B."/>
        </authorList>
    </citation>
    <scope>NUCLEOTIDE SEQUENCE [LARGE SCALE GENOMIC DNA]</scope>
    <source>
        <strain evidence="2">Cs-k2</strain>
    </source>
</reference>
<keyword evidence="3" id="KW-1185">Reference proteome</keyword>
<dbReference type="OrthoDB" id="10479145at2759"/>
<dbReference type="Proteomes" id="UP000286415">
    <property type="component" value="Unassembled WGS sequence"/>
</dbReference>
<protein>
    <submittedName>
        <fullName evidence="2">Uncharacterized protein</fullName>
    </submittedName>
</protein>
<evidence type="ECO:0000313" key="3">
    <source>
        <dbReference type="Proteomes" id="UP000286415"/>
    </source>
</evidence>
<organism evidence="2 3">
    <name type="scientific">Clonorchis sinensis</name>
    <name type="common">Chinese liver fluke</name>
    <dbReference type="NCBI Taxonomy" id="79923"/>
    <lineage>
        <taxon>Eukaryota</taxon>
        <taxon>Metazoa</taxon>
        <taxon>Spiralia</taxon>
        <taxon>Lophotrochozoa</taxon>
        <taxon>Platyhelminthes</taxon>
        <taxon>Trematoda</taxon>
        <taxon>Digenea</taxon>
        <taxon>Opisthorchiida</taxon>
        <taxon>Opisthorchiata</taxon>
        <taxon>Opisthorchiidae</taxon>
        <taxon>Clonorchis</taxon>
    </lineage>
</organism>
<sequence length="107" mass="11980">MLQLKAYTKTKAVNNAKNKYSFIPEFYDVLTFGKHDAFCPKIIQEEARKGKTTTTQIETTKTQETQPAGDRGAGEPGQPASAVTAQTSLMGWITVWSLPFMVFRLFE</sequence>
<gene>
    <name evidence="2" type="ORF">CSKR_203181</name>
</gene>
<name>A0A8T1M897_CLOSI</name>
<comment type="caution">
    <text evidence="2">The sequence shown here is derived from an EMBL/GenBank/DDBJ whole genome shotgun (WGS) entry which is preliminary data.</text>
</comment>
<evidence type="ECO:0000313" key="2">
    <source>
        <dbReference type="EMBL" id="KAG5445209.1"/>
    </source>
</evidence>